<dbReference type="PANTHER" id="PTHR28043:SF1">
    <property type="entry name" value="INCREASED RECOMBINATION CENTERS PROTEIN 6"/>
    <property type="match status" value="1"/>
</dbReference>
<dbReference type="EMBL" id="AZHE01000028">
    <property type="protein sequence ID" value="KHN94914.1"/>
    <property type="molecule type" value="Genomic_DNA"/>
</dbReference>
<gene>
    <name evidence="1" type="ORF">MAM_07141</name>
</gene>
<dbReference type="InterPro" id="IPR034627">
    <property type="entry name" value="Irc6"/>
</dbReference>
<keyword evidence="2" id="KW-1185">Reference proteome</keyword>
<dbReference type="AlphaFoldDB" id="A0A0B2WMJ4"/>
<reference evidence="1 2" key="1">
    <citation type="journal article" date="2014" name="Proc. Natl. Acad. Sci. U.S.A.">
        <title>Trajectory and genomic determinants of fungal-pathogen speciation and host adaptation.</title>
        <authorList>
            <person name="Hu X."/>
            <person name="Xiao G."/>
            <person name="Zheng P."/>
            <person name="Shang Y."/>
            <person name="Su Y."/>
            <person name="Zhang X."/>
            <person name="Liu X."/>
            <person name="Zhan S."/>
            <person name="St Leger R.J."/>
            <person name="Wang C."/>
        </authorList>
    </citation>
    <scope>NUCLEOTIDE SEQUENCE [LARGE SCALE GENOMIC DNA]</scope>
    <source>
        <strain evidence="1 2">ARSEF 1941</strain>
    </source>
</reference>
<dbReference type="PANTHER" id="PTHR28043">
    <property type="entry name" value="INCREASED RECOMBINATION CENTERS PROTEIN 6"/>
    <property type="match status" value="1"/>
</dbReference>
<protein>
    <submittedName>
        <fullName evidence="1">Alpha/gamma-adaptin-binding protein p34</fullName>
    </submittedName>
</protein>
<proteinExistence type="predicted"/>
<dbReference type="Pfam" id="PF10199">
    <property type="entry name" value="Adaptin_binding"/>
    <property type="match status" value="1"/>
</dbReference>
<dbReference type="GeneID" id="63741596"/>
<dbReference type="Proteomes" id="UP000030816">
    <property type="component" value="Unassembled WGS sequence"/>
</dbReference>
<dbReference type="Gene3D" id="3.40.50.11960">
    <property type="match status" value="1"/>
</dbReference>
<sequence>MDVANPRRILAVSLDTQADQLSRVIKDLTGSSPGAPPPSLAGTTHSFALKTRYYSATVPIWLDLVASPAEWSASFLSAEAAEVLAVLGGLVVVFALPPPSSSSESAPRVRELIRHVGRVVNDGLGGWEWDGVRLAVGVGAHDSDGGGGGDAEDGYWDWDELCAEAALEFVRIGARQQPDVNELGGIPRVREALESNDYWAQDAPSDFGDFEDAPDKDDADGLDFGLDGADLEGLRRAIWDAGPRDEPLALTTDPGAAAGAGADEDVDVDVDEVENMMRRLQAVRDAGEGLPDAQRRRMAARAVGQVLRDLG</sequence>
<dbReference type="GO" id="GO:0016192">
    <property type="term" value="P:vesicle-mediated transport"/>
    <property type="evidence" value="ECO:0007669"/>
    <property type="project" value="InterPro"/>
</dbReference>
<name>A0A0B2WMJ4_METAS</name>
<evidence type="ECO:0000313" key="2">
    <source>
        <dbReference type="Proteomes" id="UP000030816"/>
    </source>
</evidence>
<dbReference type="RefSeq" id="XP_040675980.1">
    <property type="nucleotide sequence ID" value="XM_040825939.1"/>
</dbReference>
<dbReference type="STRING" id="1081103.A0A0B2WMJ4"/>
<evidence type="ECO:0000313" key="1">
    <source>
        <dbReference type="EMBL" id="KHN94914.1"/>
    </source>
</evidence>
<comment type="caution">
    <text evidence="1">The sequence shown here is derived from an EMBL/GenBank/DDBJ whole genome shotgun (WGS) entry which is preliminary data.</text>
</comment>
<dbReference type="HOGENOM" id="CLU_031716_1_0_1"/>
<dbReference type="OrthoDB" id="10261384at2759"/>
<accession>A0A0B2WMJ4</accession>
<dbReference type="GO" id="GO:0030674">
    <property type="term" value="F:protein-macromolecule adaptor activity"/>
    <property type="evidence" value="ECO:0007669"/>
    <property type="project" value="TreeGrafter"/>
</dbReference>
<organism evidence="1 2">
    <name type="scientific">Metarhizium album (strain ARSEF 1941)</name>
    <dbReference type="NCBI Taxonomy" id="1081103"/>
    <lineage>
        <taxon>Eukaryota</taxon>
        <taxon>Fungi</taxon>
        <taxon>Dikarya</taxon>
        <taxon>Ascomycota</taxon>
        <taxon>Pezizomycotina</taxon>
        <taxon>Sordariomycetes</taxon>
        <taxon>Hypocreomycetidae</taxon>
        <taxon>Hypocreales</taxon>
        <taxon>Clavicipitaceae</taxon>
        <taxon>Metarhizium</taxon>
    </lineage>
</organism>